<comment type="caution">
    <text evidence="1">The sequence shown here is derived from an EMBL/GenBank/DDBJ whole genome shotgun (WGS) entry which is preliminary data.</text>
</comment>
<protein>
    <submittedName>
        <fullName evidence="1">Uncharacterized protein</fullName>
    </submittedName>
</protein>
<sequence length="75" mass="9074">MEKIKLTEKEVEYLNDFVKMGRAAEALISAYSRSFGMQAWIFRFTKRIIGEKEYTRHHLRFHTKLKERTGMNLKY</sequence>
<dbReference type="EMBL" id="RPGO01000002">
    <property type="protein sequence ID" value="RZB33129.1"/>
    <property type="molecule type" value="Genomic_DNA"/>
</dbReference>
<accession>A0A8B6SDL0</accession>
<reference evidence="2" key="1">
    <citation type="submission" date="2019-01" db="EMBL/GenBank/DDBJ databases">
        <title>Anaerobic oxidation of ethane by archaea from a marine hydrocarbon seep.</title>
        <authorList>
            <person name="Musat F."/>
        </authorList>
    </citation>
    <scope>NUCLEOTIDE SEQUENCE [LARGE SCALE GENOMIC DNA]</scope>
</reference>
<gene>
    <name evidence="1" type="ORF">AEth_00048</name>
</gene>
<name>A0A8B6SDL0_9EURY</name>
<dbReference type="AlphaFoldDB" id="A0A8B6SDL0"/>
<evidence type="ECO:0000313" key="1">
    <source>
        <dbReference type="EMBL" id="RZB33129.1"/>
    </source>
</evidence>
<organism evidence="1 2">
    <name type="scientific">Candidatus Argoarchaeum ethanivorans</name>
    <dbReference type="NCBI Taxonomy" id="2608793"/>
    <lineage>
        <taxon>Archaea</taxon>
        <taxon>Methanobacteriati</taxon>
        <taxon>Methanobacteriota</taxon>
        <taxon>Stenosarchaea group</taxon>
        <taxon>Methanomicrobia</taxon>
        <taxon>Methanosarcinales</taxon>
        <taxon>Methanosarcinales incertae sedis</taxon>
        <taxon>GOM Arc I cluster</taxon>
        <taxon>Candidatus Argoarchaeum</taxon>
    </lineage>
</organism>
<dbReference type="Proteomes" id="UP000291831">
    <property type="component" value="Unassembled WGS sequence"/>
</dbReference>
<proteinExistence type="predicted"/>
<evidence type="ECO:0000313" key="2">
    <source>
        <dbReference type="Proteomes" id="UP000291831"/>
    </source>
</evidence>